<reference evidence="2" key="1">
    <citation type="journal article" date="2023" name="Mol. Phylogenet. Evol.">
        <title>Genome-scale phylogeny and comparative genomics of the fungal order Sordariales.</title>
        <authorList>
            <person name="Hensen N."/>
            <person name="Bonometti L."/>
            <person name="Westerberg I."/>
            <person name="Brannstrom I.O."/>
            <person name="Guillou S."/>
            <person name="Cros-Aarteil S."/>
            <person name="Calhoun S."/>
            <person name="Haridas S."/>
            <person name="Kuo A."/>
            <person name="Mondo S."/>
            <person name="Pangilinan J."/>
            <person name="Riley R."/>
            <person name="LaButti K."/>
            <person name="Andreopoulos B."/>
            <person name="Lipzen A."/>
            <person name="Chen C."/>
            <person name="Yan M."/>
            <person name="Daum C."/>
            <person name="Ng V."/>
            <person name="Clum A."/>
            <person name="Steindorff A."/>
            <person name="Ohm R.A."/>
            <person name="Martin F."/>
            <person name="Silar P."/>
            <person name="Natvig D.O."/>
            <person name="Lalanne C."/>
            <person name="Gautier V."/>
            <person name="Ament-Velasquez S.L."/>
            <person name="Kruys A."/>
            <person name="Hutchinson M.I."/>
            <person name="Powell A.J."/>
            <person name="Barry K."/>
            <person name="Miller A.N."/>
            <person name="Grigoriev I.V."/>
            <person name="Debuchy R."/>
            <person name="Gladieux P."/>
            <person name="Hiltunen Thoren M."/>
            <person name="Johannesson H."/>
        </authorList>
    </citation>
    <scope>NUCLEOTIDE SEQUENCE [LARGE SCALE GENOMIC DNA]</scope>
    <source>
        <strain evidence="2">CBS 340.73</strain>
    </source>
</reference>
<name>A0AAN6MW69_9PEZI</name>
<sequence length="590" mass="63941">MTYIVDGCLDWIEYIGAARLESAVEHDPYLHILSPDQWRWLESFCSEDIRHGINVQLGVPWYRRRHTNFNPWVAGTQGTASVSASTSAISDQVCVMGTGANYYTNEGFSGICAVTCEYGYCPPGACMCQQLGRQKTYPSATGVAGYAKYDQNFIGLCSWTCNYGFSDLFTTECTTTETTAPVLDWSPFLPPVCTAGEINSDSECTCTATGLLVALPKEVNTYTSDIDAVYPDDGNFWATQLCDWPCENVGLCPCDYPQSNFTCDVTSTSDLDAIEGLSQERDMYCNGLDVLDWLAANMTAVLDGYNTIVSGGYDSYFSDYVSYIQGSVNSSIESFMAANGTEYFSCSGTSLSYINTDTSGGCPAWSSLSASEDAEDITLAWTLADSDGFYAVLEAVWGVNSSWVTFGTYTFGYSCPPEQCGEAAWRWTFTGYPTSVATDDITVYNPQSVFTSATNGLTDLPTSIYATYLDFVFGQWGNGSIIDAVQVYQTAVSSAAQALVAMDQVETLAKEIEAAESAAKQKEMIMWIVTAALSFVPFVGEEVATAVDLASLARALSMVSTACSFIHPHHMAPNTALGRTPGTPRFVLGR</sequence>
<dbReference type="EMBL" id="MU853974">
    <property type="protein sequence ID" value="KAK3934606.1"/>
    <property type="molecule type" value="Genomic_DNA"/>
</dbReference>
<organism evidence="1 2">
    <name type="scientific">Diplogelasinospora grovesii</name>
    <dbReference type="NCBI Taxonomy" id="303347"/>
    <lineage>
        <taxon>Eukaryota</taxon>
        <taxon>Fungi</taxon>
        <taxon>Dikarya</taxon>
        <taxon>Ascomycota</taxon>
        <taxon>Pezizomycotina</taxon>
        <taxon>Sordariomycetes</taxon>
        <taxon>Sordariomycetidae</taxon>
        <taxon>Sordariales</taxon>
        <taxon>Diplogelasinosporaceae</taxon>
        <taxon>Diplogelasinospora</taxon>
    </lineage>
</organism>
<dbReference type="Proteomes" id="UP001303473">
    <property type="component" value="Unassembled WGS sequence"/>
</dbReference>
<evidence type="ECO:0000313" key="2">
    <source>
        <dbReference type="Proteomes" id="UP001303473"/>
    </source>
</evidence>
<dbReference type="AlphaFoldDB" id="A0AAN6MW69"/>
<keyword evidence="2" id="KW-1185">Reference proteome</keyword>
<proteinExistence type="predicted"/>
<accession>A0AAN6MW69</accession>
<comment type="caution">
    <text evidence="1">The sequence shown here is derived from an EMBL/GenBank/DDBJ whole genome shotgun (WGS) entry which is preliminary data.</text>
</comment>
<evidence type="ECO:0000313" key="1">
    <source>
        <dbReference type="EMBL" id="KAK3934606.1"/>
    </source>
</evidence>
<gene>
    <name evidence="1" type="ORF">QBC46DRAFT_413761</name>
</gene>
<protein>
    <submittedName>
        <fullName evidence="1">Uncharacterized protein</fullName>
    </submittedName>
</protein>